<protein>
    <submittedName>
        <fullName evidence="1">Uncharacterized protein</fullName>
    </submittedName>
</protein>
<name>A0A0K1PWG2_9BACT</name>
<keyword evidence="2" id="KW-1185">Reference proteome</keyword>
<dbReference type="AlphaFoldDB" id="A0A0K1PWG2"/>
<gene>
    <name evidence="1" type="ORF">AKJ09_04521</name>
</gene>
<dbReference type="Proteomes" id="UP000064967">
    <property type="component" value="Chromosome"/>
</dbReference>
<reference evidence="1 2" key="1">
    <citation type="submission" date="2015-08" db="EMBL/GenBank/DDBJ databases">
        <authorList>
            <person name="Babu N.S."/>
            <person name="Beckwith C.J."/>
            <person name="Beseler K.G."/>
            <person name="Brison A."/>
            <person name="Carone J.V."/>
            <person name="Caskin T.P."/>
            <person name="Diamond M."/>
            <person name="Durham M.E."/>
            <person name="Foxe J.M."/>
            <person name="Go M."/>
            <person name="Henderson B.A."/>
            <person name="Jones I.B."/>
            <person name="McGettigan J.A."/>
            <person name="Micheletti S.J."/>
            <person name="Nasrallah M.E."/>
            <person name="Ortiz D."/>
            <person name="Piller C.R."/>
            <person name="Privatt S.R."/>
            <person name="Schneider S.L."/>
            <person name="Sharp S."/>
            <person name="Smith T.C."/>
            <person name="Stanton J.D."/>
            <person name="Ullery H.E."/>
            <person name="Wilson R.J."/>
            <person name="Serrano M.G."/>
            <person name="Buck G."/>
            <person name="Lee V."/>
            <person name="Wang Y."/>
            <person name="Carvalho R."/>
            <person name="Voegtly L."/>
            <person name="Shi R."/>
            <person name="Duckworth R."/>
            <person name="Johnson A."/>
            <person name="Loviza R."/>
            <person name="Walstead R."/>
            <person name="Shah Z."/>
            <person name="Kiflezghi M."/>
            <person name="Wade K."/>
            <person name="Ball S.L."/>
            <person name="Bradley K.W."/>
            <person name="Asai D.J."/>
            <person name="Bowman C.A."/>
            <person name="Russell D.A."/>
            <person name="Pope W.H."/>
            <person name="Jacobs-Sera D."/>
            <person name="Hendrix R.W."/>
            <person name="Hatfull G.F."/>
        </authorList>
    </citation>
    <scope>NUCLEOTIDE SEQUENCE [LARGE SCALE GENOMIC DNA]</scope>
    <source>
        <strain evidence="1 2">DSM 27648</strain>
    </source>
</reference>
<evidence type="ECO:0000313" key="2">
    <source>
        <dbReference type="Proteomes" id="UP000064967"/>
    </source>
</evidence>
<accession>A0A0K1PWG2</accession>
<organism evidence="1 2">
    <name type="scientific">Labilithrix luteola</name>
    <dbReference type="NCBI Taxonomy" id="1391654"/>
    <lineage>
        <taxon>Bacteria</taxon>
        <taxon>Pseudomonadati</taxon>
        <taxon>Myxococcota</taxon>
        <taxon>Polyangia</taxon>
        <taxon>Polyangiales</taxon>
        <taxon>Labilitrichaceae</taxon>
        <taxon>Labilithrix</taxon>
    </lineage>
</organism>
<dbReference type="KEGG" id="llu:AKJ09_04521"/>
<proteinExistence type="predicted"/>
<sequence length="61" mass="6780">MLDGSARIDLEQRLRGLVRSGHRLTVGGQAHARNTAESFDAFDVPDDYLLEGEPERRAGRT</sequence>
<dbReference type="EMBL" id="CP012333">
    <property type="protein sequence ID" value="AKU97857.1"/>
    <property type="molecule type" value="Genomic_DNA"/>
</dbReference>
<evidence type="ECO:0000313" key="1">
    <source>
        <dbReference type="EMBL" id="AKU97857.1"/>
    </source>
</evidence>